<gene>
    <name evidence="1" type="ORF">L1987_63895</name>
</gene>
<dbReference type="Proteomes" id="UP001056120">
    <property type="component" value="Linkage Group LG21"/>
</dbReference>
<proteinExistence type="predicted"/>
<evidence type="ECO:0000313" key="1">
    <source>
        <dbReference type="EMBL" id="KAI3732688.1"/>
    </source>
</evidence>
<keyword evidence="2" id="KW-1185">Reference proteome</keyword>
<reference evidence="2" key="1">
    <citation type="journal article" date="2022" name="Mol. Ecol. Resour.">
        <title>The genomes of chicory, endive, great burdock and yacon provide insights into Asteraceae palaeo-polyploidization history and plant inulin production.</title>
        <authorList>
            <person name="Fan W."/>
            <person name="Wang S."/>
            <person name="Wang H."/>
            <person name="Wang A."/>
            <person name="Jiang F."/>
            <person name="Liu H."/>
            <person name="Zhao H."/>
            <person name="Xu D."/>
            <person name="Zhang Y."/>
        </authorList>
    </citation>
    <scope>NUCLEOTIDE SEQUENCE [LARGE SCALE GENOMIC DNA]</scope>
    <source>
        <strain evidence="2">cv. Yunnan</strain>
    </source>
</reference>
<name>A0ACB9CEK2_9ASTR</name>
<comment type="caution">
    <text evidence="1">The sequence shown here is derived from an EMBL/GenBank/DDBJ whole genome shotgun (WGS) entry which is preliminary data.</text>
</comment>
<organism evidence="1 2">
    <name type="scientific">Smallanthus sonchifolius</name>
    <dbReference type="NCBI Taxonomy" id="185202"/>
    <lineage>
        <taxon>Eukaryota</taxon>
        <taxon>Viridiplantae</taxon>
        <taxon>Streptophyta</taxon>
        <taxon>Embryophyta</taxon>
        <taxon>Tracheophyta</taxon>
        <taxon>Spermatophyta</taxon>
        <taxon>Magnoliopsida</taxon>
        <taxon>eudicotyledons</taxon>
        <taxon>Gunneridae</taxon>
        <taxon>Pentapetalae</taxon>
        <taxon>asterids</taxon>
        <taxon>campanulids</taxon>
        <taxon>Asterales</taxon>
        <taxon>Asteraceae</taxon>
        <taxon>Asteroideae</taxon>
        <taxon>Heliantheae alliance</taxon>
        <taxon>Millerieae</taxon>
        <taxon>Smallanthus</taxon>
    </lineage>
</organism>
<dbReference type="EMBL" id="CM042038">
    <property type="protein sequence ID" value="KAI3732688.1"/>
    <property type="molecule type" value="Genomic_DNA"/>
</dbReference>
<protein>
    <submittedName>
        <fullName evidence="1">Uncharacterized protein</fullName>
    </submittedName>
</protein>
<accession>A0ACB9CEK2</accession>
<reference evidence="1 2" key="2">
    <citation type="journal article" date="2022" name="Mol. Ecol. Resour.">
        <title>The genomes of chicory, endive, great burdock and yacon provide insights into Asteraceae paleo-polyploidization history and plant inulin production.</title>
        <authorList>
            <person name="Fan W."/>
            <person name="Wang S."/>
            <person name="Wang H."/>
            <person name="Wang A."/>
            <person name="Jiang F."/>
            <person name="Liu H."/>
            <person name="Zhao H."/>
            <person name="Xu D."/>
            <person name="Zhang Y."/>
        </authorList>
    </citation>
    <scope>NUCLEOTIDE SEQUENCE [LARGE SCALE GENOMIC DNA]</scope>
    <source>
        <strain evidence="2">cv. Yunnan</strain>
        <tissue evidence="1">Leaves</tissue>
    </source>
</reference>
<evidence type="ECO:0000313" key="2">
    <source>
        <dbReference type="Proteomes" id="UP001056120"/>
    </source>
</evidence>
<sequence length="126" mass="15225">MGLFVRMEFSIRANGIFYSCEWNFLFVRLEFSIRANGIFYLCEWNFLFVRLKFLFVRREFSIRANGIFYSCDWNFYSCDWKFEQTSGRLDLFVRMVGTIRANEVHHSGHSYDRELFDLFAPKSTND</sequence>